<name>A0ABN7SPP3_OIKDI</name>
<dbReference type="EMBL" id="OU015566">
    <property type="protein sequence ID" value="CAG5102479.1"/>
    <property type="molecule type" value="Genomic_DNA"/>
</dbReference>
<keyword evidence="3" id="KW-1185">Reference proteome</keyword>
<proteinExistence type="predicted"/>
<evidence type="ECO:0000256" key="1">
    <source>
        <dbReference type="SAM" id="SignalP"/>
    </source>
</evidence>
<keyword evidence="1" id="KW-0732">Signal</keyword>
<feature type="chain" id="PRO_5047401450" evidence="1">
    <location>
        <begin position="16"/>
        <end position="162"/>
    </location>
</feature>
<evidence type="ECO:0000313" key="3">
    <source>
        <dbReference type="Proteomes" id="UP001158576"/>
    </source>
</evidence>
<feature type="signal peptide" evidence="1">
    <location>
        <begin position="1"/>
        <end position="15"/>
    </location>
</feature>
<organism evidence="2 3">
    <name type="scientific">Oikopleura dioica</name>
    <name type="common">Tunicate</name>
    <dbReference type="NCBI Taxonomy" id="34765"/>
    <lineage>
        <taxon>Eukaryota</taxon>
        <taxon>Metazoa</taxon>
        <taxon>Chordata</taxon>
        <taxon>Tunicata</taxon>
        <taxon>Appendicularia</taxon>
        <taxon>Copelata</taxon>
        <taxon>Oikopleuridae</taxon>
        <taxon>Oikopleura</taxon>
    </lineage>
</organism>
<gene>
    <name evidence="2" type="ORF">OKIOD_LOCUS9086</name>
</gene>
<protein>
    <submittedName>
        <fullName evidence="2">Oidioi.mRNA.OKI2018_I69.chr1.g321.t1.cds</fullName>
    </submittedName>
</protein>
<dbReference type="Proteomes" id="UP001158576">
    <property type="component" value="Chromosome 1"/>
</dbReference>
<sequence length="162" mass="18394">MKVIFALTIFAFVSAEHFEKIRMARFEKLVGSEVDLAGPIAVASKADCVGLCRSASIFISPTRQYDAQCDLPDVYRNGQCFLSGIPSLQKFNLDKTGSRALSCTYLCAFMSDCMLVQTETRYTSRRTYKTCSFFNGYVQVEKTRLSVQVEMKKDIFDEYSRM</sequence>
<accession>A0ABN7SPP3</accession>
<evidence type="ECO:0000313" key="2">
    <source>
        <dbReference type="EMBL" id="CAG5102479.1"/>
    </source>
</evidence>
<reference evidence="2 3" key="1">
    <citation type="submission" date="2021-04" db="EMBL/GenBank/DDBJ databases">
        <authorList>
            <person name="Bliznina A."/>
        </authorList>
    </citation>
    <scope>NUCLEOTIDE SEQUENCE [LARGE SCALE GENOMIC DNA]</scope>
</reference>